<protein>
    <submittedName>
        <fullName evidence="1">Uncharacterized protein</fullName>
    </submittedName>
</protein>
<dbReference type="Proteomes" id="UP001501166">
    <property type="component" value="Unassembled WGS sequence"/>
</dbReference>
<gene>
    <name evidence="1" type="ORF">GCM10008932_22530</name>
</gene>
<reference evidence="1 2" key="1">
    <citation type="journal article" date="2019" name="Int. J. Syst. Evol. Microbiol.">
        <title>The Global Catalogue of Microorganisms (GCM) 10K type strain sequencing project: providing services to taxonomists for standard genome sequencing and annotation.</title>
        <authorList>
            <consortium name="The Broad Institute Genomics Platform"/>
            <consortium name="The Broad Institute Genome Sequencing Center for Infectious Disease"/>
            <person name="Wu L."/>
            <person name="Ma J."/>
        </authorList>
    </citation>
    <scope>NUCLEOTIDE SEQUENCE [LARGE SCALE GENOMIC DNA]</scope>
    <source>
        <strain evidence="1 2">JCM 12662</strain>
    </source>
</reference>
<proteinExistence type="predicted"/>
<sequence>MHNLFIRSFQTIARPAAYALNWREPELLIGANPLYPVPVIFKKEELIDAFKRVKGDYNE</sequence>
<dbReference type="EMBL" id="BAAACW010000150">
    <property type="protein sequence ID" value="GAA0370530.1"/>
    <property type="molecule type" value="Genomic_DNA"/>
</dbReference>
<organism evidence="1 2">
    <name type="scientific">Alkalibacterium iburiense</name>
    <dbReference type="NCBI Taxonomy" id="290589"/>
    <lineage>
        <taxon>Bacteria</taxon>
        <taxon>Bacillati</taxon>
        <taxon>Bacillota</taxon>
        <taxon>Bacilli</taxon>
        <taxon>Lactobacillales</taxon>
        <taxon>Carnobacteriaceae</taxon>
        <taxon>Alkalibacterium</taxon>
    </lineage>
</organism>
<name>A0ABN0XQW4_9LACT</name>
<dbReference type="RefSeq" id="WP_343756703.1">
    <property type="nucleotide sequence ID" value="NZ_BAAACW010000150.1"/>
</dbReference>
<accession>A0ABN0XQW4</accession>
<keyword evidence="2" id="KW-1185">Reference proteome</keyword>
<evidence type="ECO:0000313" key="1">
    <source>
        <dbReference type="EMBL" id="GAA0370530.1"/>
    </source>
</evidence>
<comment type="caution">
    <text evidence="1">The sequence shown here is derived from an EMBL/GenBank/DDBJ whole genome shotgun (WGS) entry which is preliminary data.</text>
</comment>
<evidence type="ECO:0000313" key="2">
    <source>
        <dbReference type="Proteomes" id="UP001501166"/>
    </source>
</evidence>